<keyword evidence="9" id="KW-1185">Reference proteome</keyword>
<evidence type="ECO:0000256" key="4">
    <source>
        <dbReference type="RuleBase" id="RU004514"/>
    </source>
</evidence>
<feature type="coiled-coil region" evidence="5">
    <location>
        <begin position="98"/>
        <end position="128"/>
    </location>
</feature>
<dbReference type="PROSITE" id="PS01211">
    <property type="entry name" value="UPF0001"/>
    <property type="match status" value="1"/>
</dbReference>
<reference evidence="8 9" key="1">
    <citation type="submission" date="2017-09" db="EMBL/GenBank/DDBJ databases">
        <title>Arcobacter canalis sp. nov., a new species isolated from a water canal contaminated with urban sewage.</title>
        <authorList>
            <person name="Perez-Cataluna A."/>
            <person name="Salas-Masso N."/>
            <person name="Figueras M.J."/>
        </authorList>
    </citation>
    <scope>NUCLEOTIDE SEQUENCE [LARGE SCALE GENOMIC DNA]</scope>
    <source>
        <strain evidence="8 9">F98-3</strain>
    </source>
</reference>
<evidence type="ECO:0000259" key="6">
    <source>
        <dbReference type="Pfam" id="PF01168"/>
    </source>
</evidence>
<feature type="domain" description="Alanine racemase N-terminal" evidence="6">
    <location>
        <begin position="47"/>
        <end position="224"/>
    </location>
</feature>
<dbReference type="EMBL" id="NXFY01000004">
    <property type="protein sequence ID" value="PHO18660.1"/>
    <property type="molecule type" value="Genomic_DNA"/>
</dbReference>
<dbReference type="InterPro" id="IPR029066">
    <property type="entry name" value="PLP-binding_barrel"/>
</dbReference>
<evidence type="ECO:0000313" key="9">
    <source>
        <dbReference type="Proteomes" id="UP000221222"/>
    </source>
</evidence>
<gene>
    <name evidence="7" type="ORF">AMOL_1857</name>
    <name evidence="8" type="ORF">CPU12_03595</name>
</gene>
<dbReference type="AlphaFoldDB" id="A0A2G1DJN5"/>
<sequence length="225" mass="25266">MQMQKAIDNLDRIIADVEDARLQLSGHHIVKIIGISKYNTSDDINSLYKAGQRAFGENKVQDLKQKMSDLEELPIEWHFVGRLQKNKINNLIDLKPTLMQSLDSLDLAEELNKKLEAKQKTMNCLLQINSAKEDSKTGVMPEDAVEIYKQISNTCPNIKLKGVMSIGAHVEDEDIIEASFKTTRAIFDELQPLGAKYCSMGMSSDFKLAIKCGSNMIRVGSTLFK</sequence>
<dbReference type="HAMAP" id="MF_02087">
    <property type="entry name" value="PLP_homeostasis"/>
    <property type="match status" value="1"/>
</dbReference>
<keyword evidence="5" id="KW-0175">Coiled coil</keyword>
<comment type="similarity">
    <text evidence="2 4">Belongs to the pyridoxal phosphate-binding protein YggS/PROSC family.</text>
</comment>
<dbReference type="FunFam" id="3.20.20.10:FF:000018">
    <property type="entry name" value="Pyridoxal phosphate homeostasis protein"/>
    <property type="match status" value="1"/>
</dbReference>
<protein>
    <recommendedName>
        <fullName evidence="2">Pyridoxal phosphate homeostasis protein</fullName>
        <shortName evidence="2">PLP homeostasis protein</shortName>
    </recommendedName>
</protein>
<dbReference type="PANTHER" id="PTHR10146:SF14">
    <property type="entry name" value="PYRIDOXAL PHOSPHATE HOMEOSTASIS PROTEIN"/>
    <property type="match status" value="1"/>
</dbReference>
<keyword evidence="1 2" id="KW-0663">Pyridoxal phosphate</keyword>
<dbReference type="Proteomes" id="UP000262712">
    <property type="component" value="Chromosome"/>
</dbReference>
<dbReference type="PANTHER" id="PTHR10146">
    <property type="entry name" value="PROLINE SYNTHETASE CO-TRANSCRIBED BACTERIAL HOMOLOG PROTEIN"/>
    <property type="match status" value="1"/>
</dbReference>
<evidence type="ECO:0000256" key="1">
    <source>
        <dbReference type="ARBA" id="ARBA00022898"/>
    </source>
</evidence>
<evidence type="ECO:0000313" key="7">
    <source>
        <dbReference type="EMBL" id="AXX92820.1"/>
    </source>
</evidence>
<organism evidence="8 9">
    <name type="scientific">Malaciobacter molluscorum LMG 25693</name>
    <dbReference type="NCBI Taxonomy" id="870501"/>
    <lineage>
        <taxon>Bacteria</taxon>
        <taxon>Pseudomonadati</taxon>
        <taxon>Campylobacterota</taxon>
        <taxon>Epsilonproteobacteria</taxon>
        <taxon>Campylobacterales</taxon>
        <taxon>Arcobacteraceae</taxon>
        <taxon>Malaciobacter</taxon>
    </lineage>
</organism>
<accession>A0A2G1DJN5</accession>
<dbReference type="InterPro" id="IPR011078">
    <property type="entry name" value="PyrdxlP_homeostasis"/>
</dbReference>
<evidence type="ECO:0000256" key="5">
    <source>
        <dbReference type="SAM" id="Coils"/>
    </source>
</evidence>
<reference evidence="7 10" key="2">
    <citation type="submission" date="2018-08" db="EMBL/GenBank/DDBJ databases">
        <title>Complete genome of the Arcobacter molluscorum type strain LMG 25693.</title>
        <authorList>
            <person name="Miller W.G."/>
            <person name="Yee E."/>
            <person name="Bono J.L."/>
        </authorList>
    </citation>
    <scope>NUCLEOTIDE SEQUENCE [LARGE SCALE GENOMIC DNA]</scope>
    <source>
        <strain evidence="7 10">CECT 7696</strain>
    </source>
</reference>
<evidence type="ECO:0000313" key="10">
    <source>
        <dbReference type="Proteomes" id="UP000262712"/>
    </source>
</evidence>
<dbReference type="Proteomes" id="UP000221222">
    <property type="component" value="Unassembled WGS sequence"/>
</dbReference>
<dbReference type="GO" id="GO:0030170">
    <property type="term" value="F:pyridoxal phosphate binding"/>
    <property type="evidence" value="ECO:0007669"/>
    <property type="project" value="UniProtKB-UniRule"/>
</dbReference>
<name>A0A2G1DJN5_9BACT</name>
<dbReference type="RefSeq" id="WP_099341718.1">
    <property type="nucleotide sequence ID" value="NZ_CP032098.1"/>
</dbReference>
<evidence type="ECO:0000313" key="8">
    <source>
        <dbReference type="EMBL" id="PHO18660.1"/>
    </source>
</evidence>
<dbReference type="Gene3D" id="3.20.20.10">
    <property type="entry name" value="Alanine racemase"/>
    <property type="match status" value="1"/>
</dbReference>
<dbReference type="NCBIfam" id="TIGR00044">
    <property type="entry name" value="YggS family pyridoxal phosphate-dependent enzyme"/>
    <property type="match status" value="1"/>
</dbReference>
<dbReference type="InterPro" id="IPR001608">
    <property type="entry name" value="Ala_racemase_N"/>
</dbReference>
<evidence type="ECO:0000256" key="3">
    <source>
        <dbReference type="PIRSR" id="PIRSR004848-1"/>
    </source>
</evidence>
<dbReference type="EMBL" id="CP032098">
    <property type="protein sequence ID" value="AXX92820.1"/>
    <property type="molecule type" value="Genomic_DNA"/>
</dbReference>
<dbReference type="PIRSF" id="PIRSF004848">
    <property type="entry name" value="YBL036c_PLPDEIII"/>
    <property type="match status" value="1"/>
</dbReference>
<dbReference type="Pfam" id="PF01168">
    <property type="entry name" value="Ala_racemase_N"/>
    <property type="match status" value="1"/>
</dbReference>
<proteinExistence type="inferred from homology"/>
<dbReference type="SUPFAM" id="SSF51419">
    <property type="entry name" value="PLP-binding barrel"/>
    <property type="match status" value="1"/>
</dbReference>
<evidence type="ECO:0000256" key="2">
    <source>
        <dbReference type="HAMAP-Rule" id="MF_02087"/>
    </source>
</evidence>
<comment type="function">
    <text evidence="2">Pyridoxal 5'-phosphate (PLP)-binding protein, which is involved in PLP homeostasis.</text>
</comment>
<dbReference type="KEGG" id="amol:AMOL_1857"/>
<dbReference type="CDD" id="cd00635">
    <property type="entry name" value="PLPDE_III_YBL036c_like"/>
    <property type="match status" value="1"/>
</dbReference>
<feature type="modified residue" description="N6-(pyridoxal phosphate)lysine" evidence="2 3">
    <location>
        <position position="37"/>
    </location>
</feature>
<comment type="cofactor">
    <cofactor evidence="3">
        <name>pyridoxal 5'-phosphate</name>
        <dbReference type="ChEBI" id="CHEBI:597326"/>
    </cofactor>
</comment>